<dbReference type="EMBL" id="JBHTHR010000569">
    <property type="protein sequence ID" value="MFD0802714.1"/>
    <property type="molecule type" value="Genomic_DNA"/>
</dbReference>
<feature type="compositionally biased region" description="Basic and acidic residues" evidence="1">
    <location>
        <begin position="36"/>
        <end position="50"/>
    </location>
</feature>
<evidence type="ECO:0000313" key="2">
    <source>
        <dbReference type="EMBL" id="MFD0802714.1"/>
    </source>
</evidence>
<name>A0ABW3BIV8_9ACTN</name>
<organism evidence="2 3">
    <name type="scientific">Streptomonospora algeriensis</name>
    <dbReference type="NCBI Taxonomy" id="995084"/>
    <lineage>
        <taxon>Bacteria</taxon>
        <taxon>Bacillati</taxon>
        <taxon>Actinomycetota</taxon>
        <taxon>Actinomycetes</taxon>
        <taxon>Streptosporangiales</taxon>
        <taxon>Nocardiopsidaceae</taxon>
        <taxon>Streptomonospora</taxon>
    </lineage>
</organism>
<sequence length="50" mass="5684">MLRIADWATRQLLPAAEGEYYDPPATRSELAAVDELPDRIDEAERLPDDQ</sequence>
<reference evidence="3" key="1">
    <citation type="journal article" date="2019" name="Int. J. Syst. Evol. Microbiol.">
        <title>The Global Catalogue of Microorganisms (GCM) 10K type strain sequencing project: providing services to taxonomists for standard genome sequencing and annotation.</title>
        <authorList>
            <consortium name="The Broad Institute Genomics Platform"/>
            <consortium name="The Broad Institute Genome Sequencing Center for Infectious Disease"/>
            <person name="Wu L."/>
            <person name="Ma J."/>
        </authorList>
    </citation>
    <scope>NUCLEOTIDE SEQUENCE [LARGE SCALE GENOMIC DNA]</scope>
    <source>
        <strain evidence="3">CCUG 63369</strain>
    </source>
</reference>
<proteinExistence type="predicted"/>
<comment type="caution">
    <text evidence="2">The sequence shown here is derived from an EMBL/GenBank/DDBJ whole genome shotgun (WGS) entry which is preliminary data.</text>
</comment>
<keyword evidence="3" id="KW-1185">Reference proteome</keyword>
<protein>
    <submittedName>
        <fullName evidence="2">Uncharacterized protein</fullName>
    </submittedName>
</protein>
<feature type="region of interest" description="Disordered" evidence="1">
    <location>
        <begin position="30"/>
        <end position="50"/>
    </location>
</feature>
<gene>
    <name evidence="2" type="ORF">ACFQZU_15495</name>
</gene>
<evidence type="ECO:0000313" key="3">
    <source>
        <dbReference type="Proteomes" id="UP001596956"/>
    </source>
</evidence>
<dbReference type="Proteomes" id="UP001596956">
    <property type="component" value="Unassembled WGS sequence"/>
</dbReference>
<accession>A0ABW3BIV8</accession>
<evidence type="ECO:0000256" key="1">
    <source>
        <dbReference type="SAM" id="MobiDB-lite"/>
    </source>
</evidence>